<dbReference type="InterPro" id="IPR000999">
    <property type="entry name" value="RNase_III_dom"/>
</dbReference>
<accession>A0A4P7NIF0</accession>
<proteinExistence type="predicted"/>
<dbReference type="Proteomes" id="UP000294847">
    <property type="component" value="Chromosome 4"/>
</dbReference>
<protein>
    <submittedName>
        <fullName evidence="1">Uncharacterized protein</fullName>
    </submittedName>
</protein>
<dbReference type="PROSITE" id="PS50142">
    <property type="entry name" value="RNASE_3_2"/>
    <property type="match status" value="1"/>
</dbReference>
<dbReference type="AlphaFoldDB" id="A0A4P7NIF0"/>
<organism evidence="1 2">
    <name type="scientific">Pyricularia oryzae</name>
    <name type="common">Rice blast fungus</name>
    <name type="synonym">Magnaporthe oryzae</name>
    <dbReference type="NCBI Taxonomy" id="318829"/>
    <lineage>
        <taxon>Eukaryota</taxon>
        <taxon>Fungi</taxon>
        <taxon>Dikarya</taxon>
        <taxon>Ascomycota</taxon>
        <taxon>Pezizomycotina</taxon>
        <taxon>Sordariomycetes</taxon>
        <taxon>Sordariomycetidae</taxon>
        <taxon>Magnaporthales</taxon>
        <taxon>Pyriculariaceae</taxon>
        <taxon>Pyricularia</taxon>
    </lineage>
</organism>
<dbReference type="CDD" id="cd00593">
    <property type="entry name" value="RIBOc"/>
    <property type="match status" value="1"/>
</dbReference>
<sequence length="147" mass="15308">MSQAIEGIQTKIGHTFGNQRLCDEALTAAGVTLRMSATSQSNHLDGNASLALIGDGILQIGVGLRSRGLGESKGEASDRLKKIVSNKNLASIFDTAQLGPHVIGNPSQWGAISAKTKATVVEALLGAVYVDAGIEAAFAVMRHLQIE</sequence>
<evidence type="ECO:0000313" key="2">
    <source>
        <dbReference type="Proteomes" id="UP000294847"/>
    </source>
</evidence>
<dbReference type="InterPro" id="IPR036389">
    <property type="entry name" value="RNase_III_sf"/>
</dbReference>
<dbReference type="SUPFAM" id="SSF69065">
    <property type="entry name" value="RNase III domain-like"/>
    <property type="match status" value="1"/>
</dbReference>
<dbReference type="SMART" id="SM00535">
    <property type="entry name" value="RIBOc"/>
    <property type="match status" value="1"/>
</dbReference>
<name>A0A4P7NIF0_PYROR</name>
<gene>
    <name evidence="1" type="ORF">PoMZ_08755</name>
</gene>
<dbReference type="GO" id="GO:0004525">
    <property type="term" value="F:ribonuclease III activity"/>
    <property type="evidence" value="ECO:0007669"/>
    <property type="project" value="InterPro"/>
</dbReference>
<reference evidence="1 2" key="1">
    <citation type="journal article" date="2019" name="Mol. Biol. Evol.">
        <title>Blast fungal genomes show frequent chromosomal changes, gene gains and losses, and effector gene turnover.</title>
        <authorList>
            <person name="Gomez Luciano L.B."/>
            <person name="Jason Tsai I."/>
            <person name="Chuma I."/>
            <person name="Tosa Y."/>
            <person name="Chen Y.H."/>
            <person name="Li J.Y."/>
            <person name="Li M.Y."/>
            <person name="Jade Lu M.Y."/>
            <person name="Nakayashiki H."/>
            <person name="Li W.H."/>
        </authorList>
    </citation>
    <scope>NUCLEOTIDE SEQUENCE [LARGE SCALE GENOMIC DNA]</scope>
    <source>
        <strain evidence="1">MZ5-1-6</strain>
    </source>
</reference>
<evidence type="ECO:0000313" key="1">
    <source>
        <dbReference type="EMBL" id="QBZ61797.1"/>
    </source>
</evidence>
<dbReference type="Pfam" id="PF00636">
    <property type="entry name" value="Ribonuclease_3"/>
    <property type="match status" value="1"/>
</dbReference>
<dbReference type="EMBL" id="CP034207">
    <property type="protein sequence ID" value="QBZ61797.1"/>
    <property type="molecule type" value="Genomic_DNA"/>
</dbReference>
<dbReference type="Gene3D" id="1.10.1520.10">
    <property type="entry name" value="Ribonuclease III domain"/>
    <property type="match status" value="1"/>
</dbReference>
<dbReference type="GO" id="GO:0006396">
    <property type="term" value="P:RNA processing"/>
    <property type="evidence" value="ECO:0007669"/>
    <property type="project" value="InterPro"/>
</dbReference>